<dbReference type="InterPro" id="IPR036236">
    <property type="entry name" value="Znf_C2H2_sf"/>
</dbReference>
<evidence type="ECO:0000256" key="5">
    <source>
        <dbReference type="SAM" id="MobiDB-lite"/>
    </source>
</evidence>
<evidence type="ECO:0000313" key="6">
    <source>
        <dbReference type="EMBL" id="PVV00912.1"/>
    </source>
</evidence>
<comment type="caution">
    <text evidence="6">The sequence shown here is derived from an EMBL/GenBank/DDBJ whole genome shotgun (WGS) entry which is preliminary data.</text>
</comment>
<keyword evidence="4" id="KW-0808">Transferase</keyword>
<dbReference type="InterPro" id="IPR025799">
    <property type="entry name" value="Arg_MeTrfase"/>
</dbReference>
<accession>A0A2T9Z8N7</accession>
<comment type="catalytic activity">
    <reaction evidence="3">
        <text>L-arginyl-[protein] + S-adenosyl-L-methionine = N(omega)-methyl-L-arginyl-[protein] + S-adenosyl-L-homocysteine + H(+)</text>
        <dbReference type="Rhea" id="RHEA:48100"/>
        <dbReference type="Rhea" id="RHEA-COMP:10532"/>
        <dbReference type="Rhea" id="RHEA-COMP:11990"/>
        <dbReference type="ChEBI" id="CHEBI:15378"/>
        <dbReference type="ChEBI" id="CHEBI:29965"/>
        <dbReference type="ChEBI" id="CHEBI:57856"/>
        <dbReference type="ChEBI" id="CHEBI:59789"/>
        <dbReference type="ChEBI" id="CHEBI:65280"/>
    </reaction>
    <physiologicalReaction direction="left-to-right" evidence="3">
        <dbReference type="Rhea" id="RHEA:48101"/>
    </physiologicalReaction>
</comment>
<keyword evidence="4" id="KW-0489">Methyltransferase</keyword>
<dbReference type="GO" id="GO:0032259">
    <property type="term" value="P:methylation"/>
    <property type="evidence" value="ECO:0007669"/>
    <property type="project" value="UniProtKB-KW"/>
</dbReference>
<dbReference type="PANTHER" id="PTHR11006">
    <property type="entry name" value="PROTEIN ARGININE N-METHYLTRANSFERASE"/>
    <property type="match status" value="1"/>
</dbReference>
<dbReference type="InterPro" id="IPR029063">
    <property type="entry name" value="SAM-dependent_MTases_sf"/>
</dbReference>
<dbReference type="Proteomes" id="UP000245609">
    <property type="component" value="Unassembled WGS sequence"/>
</dbReference>
<dbReference type="OrthoDB" id="7848332at2759"/>
<feature type="region of interest" description="Disordered" evidence="5">
    <location>
        <begin position="129"/>
        <end position="149"/>
    </location>
</feature>
<dbReference type="SUPFAM" id="SSF53335">
    <property type="entry name" value="S-adenosyl-L-methionine-dependent methyltransferases"/>
    <property type="match status" value="1"/>
</dbReference>
<dbReference type="PROSITE" id="PS51678">
    <property type="entry name" value="SAM_MT_PRMT"/>
    <property type="match status" value="1"/>
</dbReference>
<comment type="catalytic activity">
    <reaction evidence="2">
        <text>L-arginyl-[protein] + 2 S-adenosyl-L-methionine = N(omega),N(omega)-dimethyl-L-arginyl-[protein] + 2 S-adenosyl-L-homocysteine + 2 H(+)</text>
        <dbReference type="Rhea" id="RHEA:48096"/>
        <dbReference type="Rhea" id="RHEA-COMP:10532"/>
        <dbReference type="Rhea" id="RHEA-COMP:11991"/>
        <dbReference type="ChEBI" id="CHEBI:15378"/>
        <dbReference type="ChEBI" id="CHEBI:29965"/>
        <dbReference type="ChEBI" id="CHEBI:57856"/>
        <dbReference type="ChEBI" id="CHEBI:59789"/>
        <dbReference type="ChEBI" id="CHEBI:61897"/>
        <dbReference type="EC" id="2.1.1.319"/>
    </reaction>
    <physiologicalReaction direction="left-to-right" evidence="2">
        <dbReference type="Rhea" id="RHEA:48097"/>
    </physiologicalReaction>
</comment>
<dbReference type="AlphaFoldDB" id="A0A2T9Z8N7"/>
<dbReference type="STRING" id="133381.A0A2T9Z8N7"/>
<dbReference type="EMBL" id="MBFS01001517">
    <property type="protein sequence ID" value="PVV00912.1"/>
    <property type="molecule type" value="Genomic_DNA"/>
</dbReference>
<dbReference type="GO" id="GO:0035242">
    <property type="term" value="F:protein-arginine omega-N asymmetric methyltransferase activity"/>
    <property type="evidence" value="ECO:0007669"/>
    <property type="project" value="UniProtKB-EC"/>
</dbReference>
<dbReference type="GO" id="GO:0042054">
    <property type="term" value="F:histone methyltransferase activity"/>
    <property type="evidence" value="ECO:0007669"/>
    <property type="project" value="TreeGrafter"/>
</dbReference>
<evidence type="ECO:0000256" key="1">
    <source>
        <dbReference type="ARBA" id="ARBA00022691"/>
    </source>
</evidence>
<evidence type="ECO:0000256" key="2">
    <source>
        <dbReference type="ARBA" id="ARBA00047384"/>
    </source>
</evidence>
<organism evidence="6 7">
    <name type="scientific">Smittium megazygosporum</name>
    <dbReference type="NCBI Taxonomy" id="133381"/>
    <lineage>
        <taxon>Eukaryota</taxon>
        <taxon>Fungi</taxon>
        <taxon>Fungi incertae sedis</taxon>
        <taxon>Zoopagomycota</taxon>
        <taxon>Kickxellomycotina</taxon>
        <taxon>Harpellomycetes</taxon>
        <taxon>Harpellales</taxon>
        <taxon>Legeriomycetaceae</taxon>
        <taxon>Smittium</taxon>
    </lineage>
</organism>
<gene>
    <name evidence="6" type="ORF">BB560_004690</name>
</gene>
<keyword evidence="7" id="KW-1185">Reference proteome</keyword>
<sequence length="270" mass="31355">MSVCSYTETGIDSNDETWDDWIEDESSDKKCLFCQETFDLLALIQHCSKAHSFNLLEICKRLDLDFYSRFLEFGDDIPQESLQISGKEQFFSDDTYLIPVLENDSLIADLDDLEDLESDLLLEKDDEELANSSQKELENPHGEEQSASHYKEKLDETAKYCKYLEEKLKNTCEEFREYQELTRKQFLNSLGPVNPIEDLSNLKIDVSSKGSDYYFDSYSYNDIHLEMLKDTVRTDAYRDFIYNNKLFFKDKIVLDVGCGTGILSMFAARA</sequence>
<evidence type="ECO:0000313" key="7">
    <source>
        <dbReference type="Proteomes" id="UP000245609"/>
    </source>
</evidence>
<dbReference type="GO" id="GO:0005634">
    <property type="term" value="C:nucleus"/>
    <property type="evidence" value="ECO:0007669"/>
    <property type="project" value="TreeGrafter"/>
</dbReference>
<feature type="compositionally biased region" description="Basic and acidic residues" evidence="5">
    <location>
        <begin position="135"/>
        <end position="149"/>
    </location>
</feature>
<keyword evidence="1 4" id="KW-0949">S-adenosyl-L-methionine</keyword>
<dbReference type="Gene3D" id="3.40.50.150">
    <property type="entry name" value="Vaccinia Virus protein VP39"/>
    <property type="match status" value="1"/>
</dbReference>
<feature type="non-terminal residue" evidence="6">
    <location>
        <position position="270"/>
    </location>
</feature>
<reference evidence="6 7" key="1">
    <citation type="journal article" date="2018" name="MBio">
        <title>Comparative Genomics Reveals the Core Gene Toolbox for the Fungus-Insect Symbiosis.</title>
        <authorList>
            <person name="Wang Y."/>
            <person name="Stata M."/>
            <person name="Wang W."/>
            <person name="Stajich J.E."/>
            <person name="White M.M."/>
            <person name="Moncalvo J.M."/>
        </authorList>
    </citation>
    <scope>NUCLEOTIDE SEQUENCE [LARGE SCALE GENOMIC DNA]</scope>
    <source>
        <strain evidence="6 7">SC-DP-2</strain>
    </source>
</reference>
<protein>
    <recommendedName>
        <fullName evidence="8">Methyltransferase domain-containing protein</fullName>
    </recommendedName>
</protein>
<evidence type="ECO:0000256" key="3">
    <source>
        <dbReference type="ARBA" id="ARBA00049303"/>
    </source>
</evidence>
<dbReference type="SUPFAM" id="SSF57667">
    <property type="entry name" value="beta-beta-alpha zinc fingers"/>
    <property type="match status" value="1"/>
</dbReference>
<evidence type="ECO:0000256" key="4">
    <source>
        <dbReference type="PROSITE-ProRule" id="PRU01015"/>
    </source>
</evidence>
<evidence type="ECO:0008006" key="8">
    <source>
        <dbReference type="Google" id="ProtNLM"/>
    </source>
</evidence>
<dbReference type="PANTHER" id="PTHR11006:SF53">
    <property type="entry name" value="PROTEIN ARGININE N-METHYLTRANSFERASE 3"/>
    <property type="match status" value="1"/>
</dbReference>
<name>A0A2T9Z8N7_9FUNG</name>
<proteinExistence type="predicted"/>